<dbReference type="VEuPathDB" id="AmoebaDB:ACA1_005940"/>
<feature type="region of interest" description="Disordered" evidence="1">
    <location>
        <begin position="1"/>
        <end position="26"/>
    </location>
</feature>
<protein>
    <submittedName>
        <fullName evidence="2">Uncharacterized protein</fullName>
    </submittedName>
</protein>
<feature type="compositionally biased region" description="Basic and acidic residues" evidence="1">
    <location>
        <begin position="14"/>
        <end position="26"/>
    </location>
</feature>
<proteinExistence type="predicted"/>
<dbReference type="EMBL" id="KB007817">
    <property type="protein sequence ID" value="ELR24472.1"/>
    <property type="molecule type" value="Genomic_DNA"/>
</dbReference>
<gene>
    <name evidence="2" type="ORF">ACA1_005940</name>
</gene>
<dbReference type="KEGG" id="acan:ACA1_005940"/>
<organism evidence="2 3">
    <name type="scientific">Acanthamoeba castellanii (strain ATCC 30010 / Neff)</name>
    <dbReference type="NCBI Taxonomy" id="1257118"/>
    <lineage>
        <taxon>Eukaryota</taxon>
        <taxon>Amoebozoa</taxon>
        <taxon>Discosea</taxon>
        <taxon>Longamoebia</taxon>
        <taxon>Centramoebida</taxon>
        <taxon>Acanthamoebidae</taxon>
        <taxon>Acanthamoeba</taxon>
    </lineage>
</organism>
<evidence type="ECO:0000313" key="3">
    <source>
        <dbReference type="Proteomes" id="UP000011083"/>
    </source>
</evidence>
<accession>L8HGX0</accession>
<evidence type="ECO:0000313" key="2">
    <source>
        <dbReference type="EMBL" id="ELR24472.1"/>
    </source>
</evidence>
<reference evidence="2 3" key="1">
    <citation type="journal article" date="2013" name="Genome Biol.">
        <title>Genome of Acanthamoeba castellanii highlights extensive lateral gene transfer and early evolution of tyrosine kinase signaling.</title>
        <authorList>
            <person name="Clarke M."/>
            <person name="Lohan A.J."/>
            <person name="Liu B."/>
            <person name="Lagkouvardos I."/>
            <person name="Roy S."/>
            <person name="Zafar N."/>
            <person name="Bertelli C."/>
            <person name="Schilde C."/>
            <person name="Kianianmomeni A."/>
            <person name="Burglin T.R."/>
            <person name="Frech C."/>
            <person name="Turcotte B."/>
            <person name="Kopec K.O."/>
            <person name="Synnott J.M."/>
            <person name="Choo C."/>
            <person name="Paponov I."/>
            <person name="Finkler A."/>
            <person name="Soon Heng Tan C."/>
            <person name="Hutchins A.P."/>
            <person name="Weinmeier T."/>
            <person name="Rattei T."/>
            <person name="Chu J.S."/>
            <person name="Gimenez G."/>
            <person name="Irimia M."/>
            <person name="Rigden D.J."/>
            <person name="Fitzpatrick D.A."/>
            <person name="Lorenzo-Morales J."/>
            <person name="Bateman A."/>
            <person name="Chiu C.H."/>
            <person name="Tang P."/>
            <person name="Hegemann P."/>
            <person name="Fromm H."/>
            <person name="Raoult D."/>
            <person name="Greub G."/>
            <person name="Miranda-Saavedra D."/>
            <person name="Chen N."/>
            <person name="Nash P."/>
            <person name="Ginger M.L."/>
            <person name="Horn M."/>
            <person name="Schaap P."/>
            <person name="Caler L."/>
            <person name="Loftus B."/>
        </authorList>
    </citation>
    <scope>NUCLEOTIDE SEQUENCE [LARGE SCALE GENOMIC DNA]</scope>
    <source>
        <strain evidence="2 3">Neff</strain>
    </source>
</reference>
<dbReference type="Proteomes" id="UP000011083">
    <property type="component" value="Unassembled WGS sequence"/>
</dbReference>
<sequence>MQANAEFIRITPAGRKESGSHDISEI</sequence>
<evidence type="ECO:0000256" key="1">
    <source>
        <dbReference type="SAM" id="MobiDB-lite"/>
    </source>
</evidence>
<keyword evidence="3" id="KW-1185">Reference proteome</keyword>
<dbReference type="AlphaFoldDB" id="L8HGX0"/>
<name>L8HGX0_ACACF</name>